<evidence type="ECO:0000256" key="2">
    <source>
        <dbReference type="ARBA" id="ARBA00022722"/>
    </source>
</evidence>
<reference evidence="7" key="1">
    <citation type="journal article" date="2023" name="Mol. Phylogenet. Evol.">
        <title>Genome-scale phylogeny and comparative genomics of the fungal order Sordariales.</title>
        <authorList>
            <person name="Hensen N."/>
            <person name="Bonometti L."/>
            <person name="Westerberg I."/>
            <person name="Brannstrom I.O."/>
            <person name="Guillou S."/>
            <person name="Cros-Aarteil S."/>
            <person name="Calhoun S."/>
            <person name="Haridas S."/>
            <person name="Kuo A."/>
            <person name="Mondo S."/>
            <person name="Pangilinan J."/>
            <person name="Riley R."/>
            <person name="LaButti K."/>
            <person name="Andreopoulos B."/>
            <person name="Lipzen A."/>
            <person name="Chen C."/>
            <person name="Yan M."/>
            <person name="Daum C."/>
            <person name="Ng V."/>
            <person name="Clum A."/>
            <person name="Steindorff A."/>
            <person name="Ohm R.A."/>
            <person name="Martin F."/>
            <person name="Silar P."/>
            <person name="Natvig D.O."/>
            <person name="Lalanne C."/>
            <person name="Gautier V."/>
            <person name="Ament-Velasquez S.L."/>
            <person name="Kruys A."/>
            <person name="Hutchinson M.I."/>
            <person name="Powell A.J."/>
            <person name="Barry K."/>
            <person name="Miller A.N."/>
            <person name="Grigoriev I.V."/>
            <person name="Debuchy R."/>
            <person name="Gladieux P."/>
            <person name="Hiltunen Thoren M."/>
            <person name="Johannesson H."/>
        </authorList>
    </citation>
    <scope>NUCLEOTIDE SEQUENCE</scope>
    <source>
        <strain evidence="7">SMH4131-1</strain>
    </source>
</reference>
<comment type="similarity">
    <text evidence="1">Belongs to the REXO1/REXO3 family.</text>
</comment>
<comment type="caution">
    <text evidence="7">The sequence shown here is derived from an EMBL/GenBank/DDBJ whole genome shotgun (WGS) entry which is preliminary data.</text>
</comment>
<sequence length="675" mass="72731">MDAVLRNLGTIPCLRGDRCADPKCAFQHSWNKTTDSTGPSPSPSPGVGVGHDGANDAADNGADGPRKRRKVTAEPAQTNKQTALTAKKPVSPPPLKRKGAPAASPTPAHSSSSHHTTAVSSPRKATTPVKATSVVTHPKVTAASKPTPPPRKPETLNPRHLKAAAPATHDFRFKALKMLHDQLARLNSELKKDTTQEARSLVLSPQELIWMALDIEEKTATDKPSIYHNMIKNCIMTYRRMPITKWHEDLLAEKKRKEARDNGTGNPKPKPKSLLGTPKVVNTGLTPEQEVTFLSQLQTPITTLAQWGYVPTAPSEADIAKARAGEEAARGWEVCDRCTTRFQVFPGRREEDGALTSGGPCVYHWGKSFFPDRAPGDVGRSEKQYRCCKEAVGDSTGCVKSETHVFKTTNPARLAALVPFAQTPPNPLAPKDRAVCFDCEMGYTVRGMELLRVTATSWPGGEELLDVLVHPVGEVLDLNSRFSGIWPEDIANAEPWTASGVFDSGGKGVGIGEGGRPKKKKMQIVSGPTVARDLLFSLIAPETPLIGHGLENDLNAIRIIHPTIIDTVLLFPHNRGLPIRHGLKMLMEKHLNKAIQVEKDGVVVGHDSAEDARAAGELVRLKVAEQWAGMKAKGWKVVDGAFASPEWAARAGSAAAASALVGGGLSEEFLEEGEA</sequence>
<dbReference type="AlphaFoldDB" id="A0AAE0IMI0"/>
<evidence type="ECO:0000256" key="1">
    <source>
        <dbReference type="ARBA" id="ARBA00006357"/>
    </source>
</evidence>
<dbReference type="InterPro" id="IPR047021">
    <property type="entry name" value="REXO1/3/4-like"/>
</dbReference>
<gene>
    <name evidence="7" type="ORF">B0T19DRAFT_152265</name>
</gene>
<keyword evidence="8" id="KW-1185">Reference proteome</keyword>
<dbReference type="InterPro" id="IPR036397">
    <property type="entry name" value="RNaseH_sf"/>
</dbReference>
<keyword evidence="3" id="KW-0378">Hydrolase</keyword>
<dbReference type="Gene3D" id="3.30.420.10">
    <property type="entry name" value="Ribonuclease H-like superfamily/Ribonuclease H"/>
    <property type="match status" value="1"/>
</dbReference>
<feature type="region of interest" description="Disordered" evidence="5">
    <location>
        <begin position="256"/>
        <end position="277"/>
    </location>
</feature>
<proteinExistence type="inferred from homology"/>
<name>A0AAE0IMI0_9PEZI</name>
<feature type="compositionally biased region" description="Low complexity" evidence="5">
    <location>
        <begin position="100"/>
        <end position="122"/>
    </location>
</feature>
<dbReference type="PANTHER" id="PTHR12801">
    <property type="entry name" value="RNA EXONUCLEASE REXO1 / RECO3 FAMILY MEMBER-RELATED"/>
    <property type="match status" value="1"/>
</dbReference>
<feature type="compositionally biased region" description="Polar residues" evidence="5">
    <location>
        <begin position="75"/>
        <end position="84"/>
    </location>
</feature>
<feature type="region of interest" description="Disordered" evidence="5">
    <location>
        <begin position="29"/>
        <end position="157"/>
    </location>
</feature>
<evidence type="ECO:0000256" key="3">
    <source>
        <dbReference type="ARBA" id="ARBA00022801"/>
    </source>
</evidence>
<evidence type="ECO:0000256" key="5">
    <source>
        <dbReference type="SAM" id="MobiDB-lite"/>
    </source>
</evidence>
<dbReference type="PANTHER" id="PTHR12801:SF112">
    <property type="entry name" value="RNA EXONUCLEASE 3"/>
    <property type="match status" value="1"/>
</dbReference>
<reference evidence="7" key="2">
    <citation type="submission" date="2023-06" db="EMBL/GenBank/DDBJ databases">
        <authorList>
            <consortium name="Lawrence Berkeley National Laboratory"/>
            <person name="Haridas S."/>
            <person name="Hensen N."/>
            <person name="Bonometti L."/>
            <person name="Westerberg I."/>
            <person name="Brannstrom I.O."/>
            <person name="Guillou S."/>
            <person name="Cros-Aarteil S."/>
            <person name="Calhoun S."/>
            <person name="Kuo A."/>
            <person name="Mondo S."/>
            <person name="Pangilinan J."/>
            <person name="Riley R."/>
            <person name="Labutti K."/>
            <person name="Andreopoulos B."/>
            <person name="Lipzen A."/>
            <person name="Chen C."/>
            <person name="Yanf M."/>
            <person name="Daum C."/>
            <person name="Ng V."/>
            <person name="Clum A."/>
            <person name="Steindorff A."/>
            <person name="Ohm R."/>
            <person name="Martin F."/>
            <person name="Silar P."/>
            <person name="Natvig D."/>
            <person name="Lalanne C."/>
            <person name="Gautier V."/>
            <person name="Ament-Velasquez S.L."/>
            <person name="Kruys A."/>
            <person name="Hutchinson M.I."/>
            <person name="Powell A.J."/>
            <person name="Barry K."/>
            <person name="Miller A.N."/>
            <person name="Grigoriev I.V."/>
            <person name="Debuchy R."/>
            <person name="Gladieux P."/>
            <person name="Thoren M.H."/>
            <person name="Johannesson H."/>
        </authorList>
    </citation>
    <scope>NUCLEOTIDE SEQUENCE</scope>
    <source>
        <strain evidence="7">SMH4131-1</strain>
    </source>
</reference>
<dbReference type="GO" id="GO:0004527">
    <property type="term" value="F:exonuclease activity"/>
    <property type="evidence" value="ECO:0007669"/>
    <property type="project" value="UniProtKB-KW"/>
</dbReference>
<feature type="domain" description="Exonuclease" evidence="6">
    <location>
        <begin position="433"/>
        <end position="628"/>
    </location>
</feature>
<keyword evidence="4" id="KW-0269">Exonuclease</keyword>
<evidence type="ECO:0000313" key="8">
    <source>
        <dbReference type="Proteomes" id="UP001286456"/>
    </source>
</evidence>
<dbReference type="InterPro" id="IPR012337">
    <property type="entry name" value="RNaseH-like_sf"/>
</dbReference>
<protein>
    <recommendedName>
        <fullName evidence="6">Exonuclease domain-containing protein</fullName>
    </recommendedName>
</protein>
<dbReference type="GO" id="GO:0005634">
    <property type="term" value="C:nucleus"/>
    <property type="evidence" value="ECO:0007669"/>
    <property type="project" value="TreeGrafter"/>
</dbReference>
<evidence type="ECO:0000313" key="7">
    <source>
        <dbReference type="EMBL" id="KAK3327096.1"/>
    </source>
</evidence>
<dbReference type="Proteomes" id="UP001286456">
    <property type="component" value="Unassembled WGS sequence"/>
</dbReference>
<keyword evidence="2" id="KW-0540">Nuclease</keyword>
<dbReference type="SUPFAM" id="SSF53098">
    <property type="entry name" value="Ribonuclease H-like"/>
    <property type="match status" value="1"/>
</dbReference>
<evidence type="ECO:0000259" key="6">
    <source>
        <dbReference type="SMART" id="SM00479"/>
    </source>
</evidence>
<dbReference type="SMART" id="SM00479">
    <property type="entry name" value="EXOIII"/>
    <property type="match status" value="1"/>
</dbReference>
<dbReference type="CDD" id="cd06145">
    <property type="entry name" value="REX1_like"/>
    <property type="match status" value="1"/>
</dbReference>
<evidence type="ECO:0000256" key="4">
    <source>
        <dbReference type="ARBA" id="ARBA00022839"/>
    </source>
</evidence>
<dbReference type="EMBL" id="JAUEPO010000003">
    <property type="protein sequence ID" value="KAK3327096.1"/>
    <property type="molecule type" value="Genomic_DNA"/>
</dbReference>
<dbReference type="InterPro" id="IPR034922">
    <property type="entry name" value="REX1-like_exo"/>
</dbReference>
<accession>A0AAE0IMI0</accession>
<dbReference type="GO" id="GO:0003676">
    <property type="term" value="F:nucleic acid binding"/>
    <property type="evidence" value="ECO:0007669"/>
    <property type="project" value="InterPro"/>
</dbReference>
<organism evidence="7 8">
    <name type="scientific">Cercophora scortea</name>
    <dbReference type="NCBI Taxonomy" id="314031"/>
    <lineage>
        <taxon>Eukaryota</taxon>
        <taxon>Fungi</taxon>
        <taxon>Dikarya</taxon>
        <taxon>Ascomycota</taxon>
        <taxon>Pezizomycotina</taxon>
        <taxon>Sordariomycetes</taxon>
        <taxon>Sordariomycetidae</taxon>
        <taxon>Sordariales</taxon>
        <taxon>Lasiosphaeriaceae</taxon>
        <taxon>Cercophora</taxon>
    </lineage>
</organism>
<dbReference type="InterPro" id="IPR013520">
    <property type="entry name" value="Ribonucl_H"/>
</dbReference>